<dbReference type="GO" id="GO:0032049">
    <property type="term" value="P:cardiolipin biosynthetic process"/>
    <property type="evidence" value="ECO:0007669"/>
    <property type="project" value="UniProtKB-ARBA"/>
</dbReference>
<dbReference type="GO" id="GO:0030572">
    <property type="term" value="F:phosphatidyltransferase activity"/>
    <property type="evidence" value="ECO:0007669"/>
    <property type="project" value="UniProtKB-ARBA"/>
</dbReference>
<evidence type="ECO:0000313" key="3">
    <source>
        <dbReference type="EMBL" id="AKJ27395.1"/>
    </source>
</evidence>
<evidence type="ECO:0000256" key="1">
    <source>
        <dbReference type="SAM" id="MobiDB-lite"/>
    </source>
</evidence>
<dbReference type="AlphaFoldDB" id="A0A0G3BLH8"/>
<protein>
    <submittedName>
        <fullName evidence="3">Cardiolipin synthase</fullName>
    </submittedName>
</protein>
<keyword evidence="4" id="KW-1185">Reference proteome</keyword>
<feature type="domain" description="PLD phosphodiesterase" evidence="2">
    <location>
        <begin position="611"/>
        <end position="638"/>
    </location>
</feature>
<dbReference type="SUPFAM" id="SSF56024">
    <property type="entry name" value="Phospholipase D/nuclease"/>
    <property type="match status" value="2"/>
</dbReference>
<proteinExistence type="predicted"/>
<dbReference type="Pfam" id="PF13091">
    <property type="entry name" value="PLDc_2"/>
    <property type="match status" value="1"/>
</dbReference>
<feature type="domain" description="PLD phosphodiesterase" evidence="2">
    <location>
        <begin position="403"/>
        <end position="430"/>
    </location>
</feature>
<dbReference type="CDD" id="cd00138">
    <property type="entry name" value="PLDc_SF"/>
    <property type="match status" value="1"/>
</dbReference>
<evidence type="ECO:0000259" key="2">
    <source>
        <dbReference type="PROSITE" id="PS50035"/>
    </source>
</evidence>
<dbReference type="InterPro" id="IPR025202">
    <property type="entry name" value="PLD-like_dom"/>
</dbReference>
<dbReference type="PROSITE" id="PS50035">
    <property type="entry name" value="PLD"/>
    <property type="match status" value="2"/>
</dbReference>
<dbReference type="InterPro" id="IPR001736">
    <property type="entry name" value="PLipase_D/transphosphatidylase"/>
</dbReference>
<dbReference type="STRING" id="413882.AAW51_0704"/>
<dbReference type="KEGG" id="pbh:AAW51_0704"/>
<dbReference type="PANTHER" id="PTHR21248:SF11">
    <property type="entry name" value="PLD PHOSPHODIESTERASE DOMAIN-CONTAINING PROTEIN"/>
    <property type="match status" value="1"/>
</dbReference>
<dbReference type="SMART" id="SM00155">
    <property type="entry name" value="PLDc"/>
    <property type="match status" value="2"/>
</dbReference>
<evidence type="ECO:0000313" key="4">
    <source>
        <dbReference type="Proteomes" id="UP000035352"/>
    </source>
</evidence>
<accession>A0A0G3BLH8</accession>
<dbReference type="Gene3D" id="3.30.870.10">
    <property type="entry name" value="Endonuclease Chain A"/>
    <property type="match status" value="2"/>
</dbReference>
<gene>
    <name evidence="3" type="primary">cls</name>
    <name evidence="3" type="ORF">AAW51_0704</name>
</gene>
<name>A0A0G3BLH8_9BURK</name>
<reference evidence="3 4" key="1">
    <citation type="submission" date="2015-05" db="EMBL/GenBank/DDBJ databases">
        <authorList>
            <person name="Tang B."/>
            <person name="Yu Y."/>
        </authorList>
    </citation>
    <scope>NUCLEOTIDE SEQUENCE [LARGE SCALE GENOMIC DNA]</scope>
    <source>
        <strain evidence="3 4">DSM 7029</strain>
    </source>
</reference>
<dbReference type="EMBL" id="CP011371">
    <property type="protein sequence ID" value="AKJ27395.1"/>
    <property type="molecule type" value="Genomic_DNA"/>
</dbReference>
<organism evidence="3 4">
    <name type="scientific">Caldimonas brevitalea</name>
    <dbReference type="NCBI Taxonomy" id="413882"/>
    <lineage>
        <taxon>Bacteria</taxon>
        <taxon>Pseudomonadati</taxon>
        <taxon>Pseudomonadota</taxon>
        <taxon>Betaproteobacteria</taxon>
        <taxon>Burkholderiales</taxon>
        <taxon>Sphaerotilaceae</taxon>
        <taxon>Caldimonas</taxon>
    </lineage>
</organism>
<dbReference type="Proteomes" id="UP000035352">
    <property type="component" value="Chromosome"/>
</dbReference>
<feature type="region of interest" description="Disordered" evidence="1">
    <location>
        <begin position="1"/>
        <end position="40"/>
    </location>
</feature>
<sequence length="684" mass="73168">MHGLPPPFAATVRAQRSLDSEADSSGPQARTRGGERPRPAALAVPRADLYQIRPARPPRLETLQDYARALRGVTPQATRIAAALDRGEIELNLLSDLEFRQACGARNDGPLPLAYTEGHRVFLNAERGDSWARLLDAVHEGTHALDHLAARDLGLQGDEHGSSGDDPEVLAYRHQIEFARALSLDSAPPPGLDATAAPDQINAAHTLHDVHRHVATAHAGSLEVDLERRAAPVQHQRRLVSPPANPSDPHALLAGALQHARGGTVRAEAILSTGNRVHSVDVEGPAIFARQAELIRSAQQEVLIQTFVWDPNSKAAETLLEALDNLAQREAAGDAPGRRIKVRLLVNEEAGIAQRFMQATGNKKAAQPNSRPPGPLPDALLGERYAHLADRLDLEVRGHRHGSVNSLHSKSVIVDGRHAAVTGANVQSRNDAPQPAYDFGVSLSGPVARSLREDFATNWNRSVNRDQPTRPIDPDDAPLVLAPAAGGVTMAVLTKKPNFNPLNTDTRNPQDQAFLSAIDNARSSIQIMTPNLNAPAVITALRAAAARGVQVELLVSKGFNDKREDNRVAGGTNAAAIEQLQRDGIDTRSLQIRYFRNPAAPDGAPVPDGNVIGSSHAKFMAVDGELAIFGSSNMDKTSWHFSGETNVAVFDRAAAAKVKAAVFDAAWGRSVAVADDEGGRGPKV</sequence>
<dbReference type="PANTHER" id="PTHR21248">
    <property type="entry name" value="CARDIOLIPIN SYNTHASE"/>
    <property type="match status" value="1"/>
</dbReference>
<dbReference type="Pfam" id="PF00614">
    <property type="entry name" value="PLDc"/>
    <property type="match status" value="1"/>
</dbReference>